<feature type="non-terminal residue" evidence="1">
    <location>
        <position position="26"/>
    </location>
</feature>
<accession>A0A7J9F7Y1</accession>
<proteinExistence type="predicted"/>
<dbReference type="EMBL" id="JABEZW010000012">
    <property type="protein sequence ID" value="MBA0781402.1"/>
    <property type="molecule type" value="Genomic_DNA"/>
</dbReference>
<sequence>MNLLYPRLEGTRTMVEGSLMREGKRD</sequence>
<protein>
    <submittedName>
        <fullName evidence="1">Uncharacterized protein</fullName>
    </submittedName>
</protein>
<gene>
    <name evidence="1" type="ORF">Gotri_002329</name>
</gene>
<evidence type="ECO:0000313" key="2">
    <source>
        <dbReference type="Proteomes" id="UP000593568"/>
    </source>
</evidence>
<comment type="caution">
    <text evidence="1">The sequence shown here is derived from an EMBL/GenBank/DDBJ whole genome shotgun (WGS) entry which is preliminary data.</text>
</comment>
<name>A0A7J9F7Y1_9ROSI</name>
<organism evidence="1 2">
    <name type="scientific">Gossypium trilobum</name>
    <dbReference type="NCBI Taxonomy" id="34281"/>
    <lineage>
        <taxon>Eukaryota</taxon>
        <taxon>Viridiplantae</taxon>
        <taxon>Streptophyta</taxon>
        <taxon>Embryophyta</taxon>
        <taxon>Tracheophyta</taxon>
        <taxon>Spermatophyta</taxon>
        <taxon>Magnoliopsida</taxon>
        <taxon>eudicotyledons</taxon>
        <taxon>Gunneridae</taxon>
        <taxon>Pentapetalae</taxon>
        <taxon>rosids</taxon>
        <taxon>malvids</taxon>
        <taxon>Malvales</taxon>
        <taxon>Malvaceae</taxon>
        <taxon>Malvoideae</taxon>
        <taxon>Gossypium</taxon>
    </lineage>
</organism>
<keyword evidence="2" id="KW-1185">Reference proteome</keyword>
<evidence type="ECO:0000313" key="1">
    <source>
        <dbReference type="EMBL" id="MBA0781402.1"/>
    </source>
</evidence>
<dbReference type="Proteomes" id="UP000593568">
    <property type="component" value="Unassembled WGS sequence"/>
</dbReference>
<dbReference type="AlphaFoldDB" id="A0A7J9F7Y1"/>
<reference evidence="1 2" key="1">
    <citation type="journal article" date="2019" name="Genome Biol. Evol.">
        <title>Insights into the evolution of the New World diploid cottons (Gossypium, subgenus Houzingenia) based on genome sequencing.</title>
        <authorList>
            <person name="Grover C.E."/>
            <person name="Arick M.A. 2nd"/>
            <person name="Thrash A."/>
            <person name="Conover J.L."/>
            <person name="Sanders W.S."/>
            <person name="Peterson D.G."/>
            <person name="Frelichowski J.E."/>
            <person name="Scheffler J.A."/>
            <person name="Scheffler B.E."/>
            <person name="Wendel J.F."/>
        </authorList>
    </citation>
    <scope>NUCLEOTIDE SEQUENCE [LARGE SCALE GENOMIC DNA]</scope>
    <source>
        <strain evidence="1">8</strain>
        <tissue evidence="1">Leaf</tissue>
    </source>
</reference>